<dbReference type="Proteomes" id="UP000078368">
    <property type="component" value="Unassembled WGS sequence"/>
</dbReference>
<dbReference type="GO" id="GO:0055085">
    <property type="term" value="P:transmembrane transport"/>
    <property type="evidence" value="ECO:0007669"/>
    <property type="project" value="InterPro"/>
</dbReference>
<feature type="transmembrane region" description="Helical" evidence="6">
    <location>
        <begin position="160"/>
        <end position="183"/>
    </location>
</feature>
<feature type="region of interest" description="Disordered" evidence="5">
    <location>
        <begin position="434"/>
        <end position="597"/>
    </location>
</feature>
<sequence>MAYFQTASLSLEGMGVFLANGYEVVSAAASMGSATTSAHSAAIAQPLTLAHVPAFAPAAAVRAEPPAKETAGSVAVDALTILLGIGTGFFVGMLVSIGIQMFMRFILRRHVFLRQASHPVVRPMGVSFAVIGAWIGFSVALPMATNGGDVGWSMWADHAFLIATIAALTWFVSSVATGVQDLILNRVKASGQSRYWKVQTQVRVLNRVVGISIWILGAAAILMTFPLARAFGTSVFASAGVISVVAGLAAQSTLGNLFAGLQLAFSDSIRMGDIVIWNNDQYAKVEDITLSYVVLKVWDGRRLIVPSKELTTKTFENWTRRAPEMLGYVDLLLDWSVPIPALRAELDRILKETTLWDGNTGIIQVRAAESTSIQVSALVSAVTPSNLIDLKFFVRERLVRWIQANAPDAVPHGRSFVNPPDPLLEEIPAADALLPAGRPDAPNSGRPDVVRVSDGKDQSRPTFRSASPQGGPSGPHGKRRHGDLGPTGTRVFPASPPVVRVPLADREPTPQTAPSPLTETGYEASIFTGSAGAEKRGKDFAGPGEDAMREREEAARKKEGTQGPAEGDVDGEGAQEGGEGPATEIRAGAKSEAGAKA</sequence>
<feature type="compositionally biased region" description="Basic and acidic residues" evidence="5">
    <location>
        <begin position="546"/>
        <end position="560"/>
    </location>
</feature>
<feature type="compositionally biased region" description="Basic and acidic residues" evidence="5">
    <location>
        <begin position="448"/>
        <end position="459"/>
    </location>
</feature>
<accession>A0A179B317</accession>
<dbReference type="PANTHER" id="PTHR30566">
    <property type="entry name" value="YNAI-RELATED MECHANOSENSITIVE ION CHANNEL"/>
    <property type="match status" value="1"/>
</dbReference>
<dbReference type="Gene3D" id="2.30.30.60">
    <property type="match status" value="1"/>
</dbReference>
<gene>
    <name evidence="8" type="ORF">A4H34_00830</name>
</gene>
<evidence type="ECO:0000256" key="2">
    <source>
        <dbReference type="ARBA" id="ARBA00022692"/>
    </source>
</evidence>
<organism evidence="8 9">
    <name type="scientific">Peptidiphaga gingivicola</name>
    <dbReference type="NCBI Taxonomy" id="2741497"/>
    <lineage>
        <taxon>Bacteria</taxon>
        <taxon>Bacillati</taxon>
        <taxon>Actinomycetota</taxon>
        <taxon>Actinomycetes</taxon>
        <taxon>Actinomycetales</taxon>
        <taxon>Actinomycetaceae</taxon>
        <taxon>Peptidiphaga</taxon>
    </lineage>
</organism>
<feature type="transmembrane region" description="Helical" evidence="6">
    <location>
        <begin position="204"/>
        <end position="225"/>
    </location>
</feature>
<protein>
    <recommendedName>
        <fullName evidence="7">Mechanosensitive ion channel MscS domain-containing protein</fullName>
    </recommendedName>
</protein>
<evidence type="ECO:0000256" key="4">
    <source>
        <dbReference type="ARBA" id="ARBA00023136"/>
    </source>
</evidence>
<evidence type="ECO:0000256" key="3">
    <source>
        <dbReference type="ARBA" id="ARBA00022989"/>
    </source>
</evidence>
<dbReference type="InterPro" id="IPR006685">
    <property type="entry name" value="MscS_channel_2nd"/>
</dbReference>
<feature type="transmembrane region" description="Helical" evidence="6">
    <location>
        <begin position="78"/>
        <end position="99"/>
    </location>
</feature>
<dbReference type="SUPFAM" id="SSF50182">
    <property type="entry name" value="Sm-like ribonucleoproteins"/>
    <property type="match status" value="1"/>
</dbReference>
<keyword evidence="9" id="KW-1185">Reference proteome</keyword>
<comment type="caution">
    <text evidence="8">The sequence shown here is derived from an EMBL/GenBank/DDBJ whole genome shotgun (WGS) entry which is preliminary data.</text>
</comment>
<dbReference type="STRING" id="1823756.A4H34_00830"/>
<reference evidence="8 9" key="1">
    <citation type="submission" date="2016-04" db="EMBL/GenBank/DDBJ databases">
        <title>Peptidophaga gingivicola gen. nov., sp. nov., isolated from human subgingival plaque.</title>
        <authorList>
            <person name="Beall C.J."/>
            <person name="Mokrzan E.M."/>
            <person name="Griffen A.L."/>
            <person name="Leys E.J."/>
        </authorList>
    </citation>
    <scope>NUCLEOTIDE SEQUENCE [LARGE SCALE GENOMIC DNA]</scope>
    <source>
        <strain evidence="8 9">BA112</strain>
    </source>
</reference>
<dbReference type="GO" id="GO:0016020">
    <property type="term" value="C:membrane"/>
    <property type="evidence" value="ECO:0007669"/>
    <property type="project" value="UniProtKB-SubCell"/>
</dbReference>
<evidence type="ECO:0000256" key="6">
    <source>
        <dbReference type="SAM" id="Phobius"/>
    </source>
</evidence>
<name>A0A179B317_9ACTO</name>
<dbReference type="PANTHER" id="PTHR30566:SF25">
    <property type="entry name" value="INNER MEMBRANE PROTEIN"/>
    <property type="match status" value="1"/>
</dbReference>
<feature type="compositionally biased region" description="Polar residues" evidence="5">
    <location>
        <begin position="509"/>
        <end position="518"/>
    </location>
</feature>
<dbReference type="InterPro" id="IPR023408">
    <property type="entry name" value="MscS_beta-dom_sf"/>
</dbReference>
<feature type="compositionally biased region" description="Basic and acidic residues" evidence="5">
    <location>
        <begin position="587"/>
        <end position="597"/>
    </location>
</feature>
<dbReference type="Pfam" id="PF00924">
    <property type="entry name" value="MS_channel_2nd"/>
    <property type="match status" value="1"/>
</dbReference>
<dbReference type="EMBL" id="LVZK01000001">
    <property type="protein sequence ID" value="OAP85775.1"/>
    <property type="molecule type" value="Genomic_DNA"/>
</dbReference>
<comment type="subcellular location">
    <subcellularLocation>
        <location evidence="1">Membrane</location>
    </subcellularLocation>
</comment>
<proteinExistence type="predicted"/>
<evidence type="ECO:0000256" key="1">
    <source>
        <dbReference type="ARBA" id="ARBA00004370"/>
    </source>
</evidence>
<feature type="compositionally biased region" description="Polar residues" evidence="5">
    <location>
        <begin position="460"/>
        <end position="470"/>
    </location>
</feature>
<dbReference type="AlphaFoldDB" id="A0A179B317"/>
<evidence type="ECO:0000313" key="8">
    <source>
        <dbReference type="EMBL" id="OAP85775.1"/>
    </source>
</evidence>
<evidence type="ECO:0000313" key="9">
    <source>
        <dbReference type="Proteomes" id="UP000078368"/>
    </source>
</evidence>
<evidence type="ECO:0000256" key="5">
    <source>
        <dbReference type="SAM" id="MobiDB-lite"/>
    </source>
</evidence>
<dbReference type="Gene3D" id="1.10.287.1260">
    <property type="match status" value="1"/>
</dbReference>
<keyword evidence="3 6" id="KW-1133">Transmembrane helix</keyword>
<evidence type="ECO:0000259" key="7">
    <source>
        <dbReference type="Pfam" id="PF00924"/>
    </source>
</evidence>
<dbReference type="InterPro" id="IPR010920">
    <property type="entry name" value="LSM_dom_sf"/>
</dbReference>
<feature type="transmembrane region" description="Helical" evidence="6">
    <location>
        <begin position="120"/>
        <end position="140"/>
    </location>
</feature>
<keyword evidence="4 6" id="KW-0472">Membrane</keyword>
<keyword evidence="2 6" id="KW-0812">Transmembrane</keyword>
<feature type="domain" description="Mechanosensitive ion channel MscS" evidence="7">
    <location>
        <begin position="253"/>
        <end position="320"/>
    </location>
</feature>